<feature type="domain" description="UBC core" evidence="2">
    <location>
        <begin position="10"/>
        <end position="174"/>
    </location>
</feature>
<feature type="compositionally biased region" description="Polar residues" evidence="1">
    <location>
        <begin position="187"/>
        <end position="202"/>
    </location>
</feature>
<dbReference type="PANTHER" id="PTHR24068">
    <property type="entry name" value="UBIQUITIN-CONJUGATING ENZYME E2"/>
    <property type="match status" value="1"/>
</dbReference>
<proteinExistence type="predicted"/>
<gene>
    <name evidence="3" type="ORF">D9756_007342</name>
</gene>
<keyword evidence="4" id="KW-1185">Reference proteome</keyword>
<feature type="compositionally biased region" description="Low complexity" evidence="1">
    <location>
        <begin position="252"/>
        <end position="267"/>
    </location>
</feature>
<organism evidence="3 4">
    <name type="scientific">Leucocoprinus leucothites</name>
    <dbReference type="NCBI Taxonomy" id="201217"/>
    <lineage>
        <taxon>Eukaryota</taxon>
        <taxon>Fungi</taxon>
        <taxon>Dikarya</taxon>
        <taxon>Basidiomycota</taxon>
        <taxon>Agaricomycotina</taxon>
        <taxon>Agaricomycetes</taxon>
        <taxon>Agaricomycetidae</taxon>
        <taxon>Agaricales</taxon>
        <taxon>Agaricineae</taxon>
        <taxon>Agaricaceae</taxon>
        <taxon>Leucocoprinus</taxon>
    </lineage>
</organism>
<evidence type="ECO:0000313" key="3">
    <source>
        <dbReference type="EMBL" id="KAF5354316.1"/>
    </source>
</evidence>
<dbReference type="InterPro" id="IPR016135">
    <property type="entry name" value="UBQ-conjugating_enzyme/RWD"/>
</dbReference>
<feature type="region of interest" description="Disordered" evidence="1">
    <location>
        <begin position="175"/>
        <end position="326"/>
    </location>
</feature>
<feature type="compositionally biased region" description="Low complexity" evidence="1">
    <location>
        <begin position="227"/>
        <end position="240"/>
    </location>
</feature>
<dbReference type="InterPro" id="IPR000608">
    <property type="entry name" value="UBC"/>
</dbReference>
<evidence type="ECO:0000256" key="1">
    <source>
        <dbReference type="SAM" id="MobiDB-lite"/>
    </source>
</evidence>
<evidence type="ECO:0000313" key="4">
    <source>
        <dbReference type="Proteomes" id="UP000559027"/>
    </source>
</evidence>
<dbReference type="AlphaFoldDB" id="A0A8H5D7R0"/>
<dbReference type="PROSITE" id="PS50127">
    <property type="entry name" value="UBC_2"/>
    <property type="match status" value="1"/>
</dbReference>
<sequence length="326" mass="34759">MPPRGTSSPMTLKRINREIVDLKKEDLGNIVLQPTEENLHVWKGTIPGPEGSVYEGGVFHVEINLPADYPTKSVLQDPVSAFKAHTDFTSDGNVAHGSSIYHMNISENGSICIDILKTNWSPALSLFKVMLSISSLLTDPNPRDPLVPTVANQYTRNRKQHDATAREWTTLYAKPKPSLSLPPAQPRATQPSPSASVTPPQQSSAPGSPRGRGSRRGVPITGVTRNARAGTSTAGSQASAPVIVIDDEDEVSAGSSSNAANGRAANTRGKRKREPQGQSSAEVVDLVAEEDASDQNTSNSAAKRRRTARNSNNQASGGAVIIIEDD</sequence>
<name>A0A8H5D7R0_9AGAR</name>
<accession>A0A8H5D7R0</accession>
<dbReference type="Pfam" id="PF00179">
    <property type="entry name" value="UQ_con"/>
    <property type="match status" value="1"/>
</dbReference>
<dbReference type="EMBL" id="JAACJO010000009">
    <property type="protein sequence ID" value="KAF5354316.1"/>
    <property type="molecule type" value="Genomic_DNA"/>
</dbReference>
<dbReference type="OrthoDB" id="7851174at2759"/>
<dbReference type="SUPFAM" id="SSF54495">
    <property type="entry name" value="UBC-like"/>
    <property type="match status" value="1"/>
</dbReference>
<protein>
    <recommendedName>
        <fullName evidence="2">UBC core domain-containing protein</fullName>
    </recommendedName>
</protein>
<evidence type="ECO:0000259" key="2">
    <source>
        <dbReference type="PROSITE" id="PS50127"/>
    </source>
</evidence>
<dbReference type="Proteomes" id="UP000559027">
    <property type="component" value="Unassembled WGS sequence"/>
</dbReference>
<reference evidence="3 4" key="1">
    <citation type="journal article" date="2020" name="ISME J.">
        <title>Uncovering the hidden diversity of litter-decomposition mechanisms in mushroom-forming fungi.</title>
        <authorList>
            <person name="Floudas D."/>
            <person name="Bentzer J."/>
            <person name="Ahren D."/>
            <person name="Johansson T."/>
            <person name="Persson P."/>
            <person name="Tunlid A."/>
        </authorList>
    </citation>
    <scope>NUCLEOTIDE SEQUENCE [LARGE SCALE GENOMIC DNA]</scope>
    <source>
        <strain evidence="3 4">CBS 146.42</strain>
    </source>
</reference>
<comment type="caution">
    <text evidence="3">The sequence shown here is derived from an EMBL/GenBank/DDBJ whole genome shotgun (WGS) entry which is preliminary data.</text>
</comment>
<dbReference type="SMART" id="SM00212">
    <property type="entry name" value="UBCc"/>
    <property type="match status" value="1"/>
</dbReference>
<dbReference type="Gene3D" id="3.10.110.10">
    <property type="entry name" value="Ubiquitin Conjugating Enzyme"/>
    <property type="match status" value="1"/>
</dbReference>